<dbReference type="PRINTS" id="PR00364">
    <property type="entry name" value="DISEASERSIST"/>
</dbReference>
<dbReference type="InterPro" id="IPR032675">
    <property type="entry name" value="LRR_dom_sf"/>
</dbReference>
<evidence type="ECO:0000313" key="6">
    <source>
        <dbReference type="EMBL" id="KAK2642940.1"/>
    </source>
</evidence>
<evidence type="ECO:0000256" key="3">
    <source>
        <dbReference type="ARBA" id="ARBA00022821"/>
    </source>
</evidence>
<dbReference type="InterPro" id="IPR035897">
    <property type="entry name" value="Toll_tir_struct_dom_sf"/>
</dbReference>
<keyword evidence="4" id="KW-0520">NAD</keyword>
<dbReference type="PANTHER" id="PTHR11017:SF574">
    <property type="entry name" value="ADP-RIBOSYL CYCLASE_CYCLIC ADP-RIBOSE HYDROLASE"/>
    <property type="match status" value="1"/>
</dbReference>
<dbReference type="Pfam" id="PF23598">
    <property type="entry name" value="LRR_14"/>
    <property type="match status" value="1"/>
</dbReference>
<dbReference type="GO" id="GO:0006952">
    <property type="term" value="P:defense response"/>
    <property type="evidence" value="ECO:0007669"/>
    <property type="project" value="UniProtKB-KW"/>
</dbReference>
<name>A0AAD9TWC9_9ROSI</name>
<evidence type="ECO:0000256" key="1">
    <source>
        <dbReference type="ARBA" id="ARBA00022614"/>
    </source>
</evidence>
<evidence type="ECO:0000256" key="2">
    <source>
        <dbReference type="ARBA" id="ARBA00022737"/>
    </source>
</evidence>
<dbReference type="Gene3D" id="3.40.50.10140">
    <property type="entry name" value="Toll/interleukin-1 receptor homology (TIR) domain"/>
    <property type="match status" value="1"/>
</dbReference>
<dbReference type="InterPro" id="IPR044974">
    <property type="entry name" value="Disease_R_plants"/>
</dbReference>
<accession>A0AAD9TWC9</accession>
<dbReference type="InterPro" id="IPR055414">
    <property type="entry name" value="LRR_R13L4/SHOC2-like"/>
</dbReference>
<dbReference type="Gene3D" id="1.10.8.430">
    <property type="entry name" value="Helical domain of apoptotic protease-activating factors"/>
    <property type="match status" value="1"/>
</dbReference>
<dbReference type="SUPFAM" id="SSF52058">
    <property type="entry name" value="L domain-like"/>
    <property type="match status" value="1"/>
</dbReference>
<dbReference type="PANTHER" id="PTHR11017">
    <property type="entry name" value="LEUCINE-RICH REPEAT-CONTAINING PROTEIN"/>
    <property type="match status" value="1"/>
</dbReference>
<organism evidence="6 7">
    <name type="scientific">Dipteronia dyeriana</name>
    <dbReference type="NCBI Taxonomy" id="168575"/>
    <lineage>
        <taxon>Eukaryota</taxon>
        <taxon>Viridiplantae</taxon>
        <taxon>Streptophyta</taxon>
        <taxon>Embryophyta</taxon>
        <taxon>Tracheophyta</taxon>
        <taxon>Spermatophyta</taxon>
        <taxon>Magnoliopsida</taxon>
        <taxon>eudicotyledons</taxon>
        <taxon>Gunneridae</taxon>
        <taxon>Pentapetalae</taxon>
        <taxon>rosids</taxon>
        <taxon>malvids</taxon>
        <taxon>Sapindales</taxon>
        <taxon>Sapindaceae</taxon>
        <taxon>Hippocastanoideae</taxon>
        <taxon>Acereae</taxon>
        <taxon>Dipteronia</taxon>
    </lineage>
</organism>
<dbReference type="InterPro" id="IPR042197">
    <property type="entry name" value="Apaf_helical"/>
</dbReference>
<gene>
    <name evidence="6" type="ORF">Ddye_024703</name>
</gene>
<feature type="domain" description="TIR" evidence="5">
    <location>
        <begin position="16"/>
        <end position="179"/>
    </location>
</feature>
<dbReference type="InterPro" id="IPR027417">
    <property type="entry name" value="P-loop_NTPase"/>
</dbReference>
<dbReference type="GO" id="GO:0051707">
    <property type="term" value="P:response to other organism"/>
    <property type="evidence" value="ECO:0007669"/>
    <property type="project" value="UniProtKB-ARBA"/>
</dbReference>
<dbReference type="Pfam" id="PF01582">
    <property type="entry name" value="TIR"/>
    <property type="match status" value="1"/>
</dbReference>
<keyword evidence="7" id="KW-1185">Reference proteome</keyword>
<dbReference type="InterPro" id="IPR002182">
    <property type="entry name" value="NB-ARC"/>
</dbReference>
<dbReference type="InterPro" id="IPR003591">
    <property type="entry name" value="Leu-rich_rpt_typical-subtyp"/>
</dbReference>
<keyword evidence="1" id="KW-0433">Leucine-rich repeat</keyword>
<dbReference type="SMART" id="SM00255">
    <property type="entry name" value="TIR"/>
    <property type="match status" value="1"/>
</dbReference>
<dbReference type="InterPro" id="IPR058192">
    <property type="entry name" value="WHD_ROQ1-like"/>
</dbReference>
<evidence type="ECO:0000256" key="4">
    <source>
        <dbReference type="ARBA" id="ARBA00023027"/>
    </source>
</evidence>
<dbReference type="Proteomes" id="UP001280121">
    <property type="component" value="Unassembled WGS sequence"/>
</dbReference>
<keyword evidence="3" id="KW-0611">Plant defense</keyword>
<evidence type="ECO:0000313" key="7">
    <source>
        <dbReference type="Proteomes" id="UP001280121"/>
    </source>
</evidence>
<dbReference type="Gene3D" id="3.40.50.300">
    <property type="entry name" value="P-loop containing nucleotide triphosphate hydrolases"/>
    <property type="match status" value="1"/>
</dbReference>
<dbReference type="Gene3D" id="3.80.10.10">
    <property type="entry name" value="Ribonuclease Inhibitor"/>
    <property type="match status" value="2"/>
</dbReference>
<keyword evidence="2" id="KW-0677">Repeat</keyword>
<comment type="caution">
    <text evidence="6">The sequence shown here is derived from an EMBL/GenBank/DDBJ whole genome shotgun (WGS) entry which is preliminary data.</text>
</comment>
<dbReference type="Pfam" id="PF23282">
    <property type="entry name" value="WHD_ROQ1"/>
    <property type="match status" value="1"/>
</dbReference>
<evidence type="ECO:0000259" key="5">
    <source>
        <dbReference type="PROSITE" id="PS50104"/>
    </source>
</evidence>
<protein>
    <recommendedName>
        <fullName evidence="5">TIR domain-containing protein</fullName>
    </recommendedName>
</protein>
<dbReference type="SMART" id="SM00369">
    <property type="entry name" value="LRR_TYP"/>
    <property type="match status" value="2"/>
</dbReference>
<dbReference type="GO" id="GO:0043531">
    <property type="term" value="F:ADP binding"/>
    <property type="evidence" value="ECO:0007669"/>
    <property type="project" value="InterPro"/>
</dbReference>
<dbReference type="AlphaFoldDB" id="A0AAD9TWC9"/>
<dbReference type="InterPro" id="IPR000157">
    <property type="entry name" value="TIR_dom"/>
</dbReference>
<dbReference type="Pfam" id="PF00931">
    <property type="entry name" value="NB-ARC"/>
    <property type="match status" value="1"/>
</dbReference>
<dbReference type="PROSITE" id="PS50104">
    <property type="entry name" value="TIR"/>
    <property type="match status" value="1"/>
</dbReference>
<dbReference type="GO" id="GO:0007165">
    <property type="term" value="P:signal transduction"/>
    <property type="evidence" value="ECO:0007669"/>
    <property type="project" value="InterPro"/>
</dbReference>
<dbReference type="SUPFAM" id="SSF52200">
    <property type="entry name" value="Toll/Interleukin receptor TIR domain"/>
    <property type="match status" value="1"/>
</dbReference>
<dbReference type="FunFam" id="3.40.50.10140:FF:000007">
    <property type="entry name" value="Disease resistance protein (TIR-NBS-LRR class)"/>
    <property type="match status" value="1"/>
</dbReference>
<reference evidence="6" key="1">
    <citation type="journal article" date="2023" name="Plant J.">
        <title>Genome sequences and population genomics provide insights into the demographic history, inbreeding, and mutation load of two 'living fossil' tree species of Dipteronia.</title>
        <authorList>
            <person name="Feng Y."/>
            <person name="Comes H.P."/>
            <person name="Chen J."/>
            <person name="Zhu S."/>
            <person name="Lu R."/>
            <person name="Zhang X."/>
            <person name="Li P."/>
            <person name="Qiu J."/>
            <person name="Olsen K.M."/>
            <person name="Qiu Y."/>
        </authorList>
    </citation>
    <scope>NUCLEOTIDE SEQUENCE</scope>
    <source>
        <strain evidence="6">KIB01</strain>
    </source>
</reference>
<dbReference type="SUPFAM" id="SSF52540">
    <property type="entry name" value="P-loop containing nucleoside triphosphate hydrolases"/>
    <property type="match status" value="1"/>
</dbReference>
<proteinExistence type="predicted"/>
<sequence length="1146" mass="131157">MGASESACSSTTNSGRKYDVFISFRGEDIRHKFKSHLCDALSRQQIEFFVDDFLARGDEIWPTLSRTIENSNISMVVFSKHYATSKWCLRELVKILECKKTDGQIVIPVFYHVSPSVVRKKTGSFGDAILNHENVFQEEKQMWRSALTEASYLSGWNASVIRYESELVNEIVKDVLKKLIEISTTSDSEGLVGINSRIEKVKSLLYSDTLDPRVVGIWGMGGLGKTTIAGAVFDQISRKFEGCCFVANVRESEKCGRLVYTRDKAVSQILGQNVNVGTPNIPSYIKHRLQKKKVLIVLDEVNNLKQLEILTGGIDKLGQGSRVIITTRDRQLLCTYGVEFIYEVELFKYHQALQLFCKYAFKQDYPPEDFMMFTDKVVNYANGNPLVLKVVGSSLYRKSKKDWKSALHKLDKISNPEINNLLRINNEEKDIFLDVACFFKGETRDFVMDILNGCYFSAQFGLSALIDKSLVTASFNNRIEMHDLLQKMGWEIVREESFNMPGERSRLHDQNDTQIYSLYFDYKGTEAFKGIFLNMSIIKDMHLSSRAFKKMYNVRFLKFYQWNQYSRVHLSRGLKYLPDELRYLHWVGYPSRVVPSNLSLENLHASKLKRLILSNSKRLTRIPDLSDSPCLEVVNLKYCVRLLDISLSIQGLKNLRYLYLEGCKSPRGFARNVHFESLVTLDLSFCTNLMKFPQISGNIKELYLRWTGIKEVPSAIENLTGVFVLDLSDCERLIYISANICKPESLEDINLSGTAVREVSMSSLTGLKKLKRLQLSECRSLTIPSLSGSLCSLRELLLNNCHLVEIPEDIGCLSSLERLELGGNDFRSLPKSMKQLPKLRKLHVNDCNMLRSLMELPSSLEYLEAINCKKLRTSPDASEFAQVVAERCMNGVPYLNCIFINSPKLNQKALSNILAESLQIIQHRATAEKHKKGIDLGMCYPGSEMPDWFHNQMEIPLHNWYNRKFLGLALRAVIAFKEYVSNDNYYMTVPYKCLIKTNHATPFGLEGFLILRGHREYKERRFINSDHVVLRYHDCSQSELLKDGFTDCTVVFGTPDFGQKYQVKHCGVYPIFAEPYVTRPCIALDKPSAINQDVREAMNEEYHITRRLGNKASTSGTKNDLIVISSDEEEMEPHPKRIRTKLNRCA</sequence>
<dbReference type="EMBL" id="JANJYI010000007">
    <property type="protein sequence ID" value="KAK2642940.1"/>
    <property type="molecule type" value="Genomic_DNA"/>
</dbReference>